<name>A0ABQ6DSV1_9HYPH</name>
<reference evidence="2" key="1">
    <citation type="journal article" date="2019" name="Int. J. Syst. Evol. Microbiol.">
        <title>The Global Catalogue of Microorganisms (GCM) 10K type strain sequencing project: providing services to taxonomists for standard genome sequencing and annotation.</title>
        <authorList>
            <consortium name="The Broad Institute Genomics Platform"/>
            <consortium name="The Broad Institute Genome Sequencing Center for Infectious Disease"/>
            <person name="Wu L."/>
            <person name="Ma J."/>
        </authorList>
    </citation>
    <scope>NUCLEOTIDE SEQUENCE [LARGE SCALE GENOMIC DNA]</scope>
    <source>
        <strain evidence="2">NBRC 107715</strain>
    </source>
</reference>
<organism evidence="1 2">
    <name type="scientific">Methylobacterium oxalidis</name>
    <dbReference type="NCBI Taxonomy" id="944322"/>
    <lineage>
        <taxon>Bacteria</taxon>
        <taxon>Pseudomonadati</taxon>
        <taxon>Pseudomonadota</taxon>
        <taxon>Alphaproteobacteria</taxon>
        <taxon>Hyphomicrobiales</taxon>
        <taxon>Methylobacteriaceae</taxon>
        <taxon>Methylobacterium</taxon>
    </lineage>
</organism>
<protein>
    <submittedName>
        <fullName evidence="1">Uncharacterized protein</fullName>
    </submittedName>
</protein>
<accession>A0ABQ6DSV1</accession>
<dbReference type="EMBL" id="BSPK01000111">
    <property type="protein sequence ID" value="GLS67076.1"/>
    <property type="molecule type" value="Genomic_DNA"/>
</dbReference>
<keyword evidence="2" id="KW-1185">Reference proteome</keyword>
<evidence type="ECO:0000313" key="2">
    <source>
        <dbReference type="Proteomes" id="UP001156856"/>
    </source>
</evidence>
<comment type="caution">
    <text evidence="1">The sequence shown here is derived from an EMBL/GenBank/DDBJ whole genome shotgun (WGS) entry which is preliminary data.</text>
</comment>
<gene>
    <name evidence="1" type="ORF">GCM10007888_54590</name>
</gene>
<proteinExistence type="predicted"/>
<evidence type="ECO:0000313" key="1">
    <source>
        <dbReference type="EMBL" id="GLS67076.1"/>
    </source>
</evidence>
<dbReference type="Proteomes" id="UP001156856">
    <property type="component" value="Unassembled WGS sequence"/>
</dbReference>
<sequence length="60" mass="6518">MGEDMGPVRAPARGGLTWRNWEQYAQARSRGSQQLLAGWALRNQPVSRIAAGSAQPSLPN</sequence>